<dbReference type="HOGENOM" id="CLU_009484_2_0_1"/>
<keyword evidence="8" id="KW-0067">ATP-binding</keyword>
<dbReference type="Gene3D" id="3.40.640.10">
    <property type="entry name" value="Type I PLP-dependent aspartate aminotransferase-like (Major domain)"/>
    <property type="match status" value="1"/>
</dbReference>
<dbReference type="PROSITE" id="PS00627">
    <property type="entry name" value="GHMP_KINASES_ATP"/>
    <property type="match status" value="1"/>
</dbReference>
<keyword evidence="11" id="KW-0456">Lyase</keyword>
<evidence type="ECO:0000256" key="3">
    <source>
        <dbReference type="ARBA" id="ARBA00012224"/>
    </source>
</evidence>
<proteinExistence type="inferred from homology"/>
<dbReference type="Proteomes" id="UP000054166">
    <property type="component" value="Unassembled WGS sequence"/>
</dbReference>
<comment type="cofactor">
    <cofactor evidence="1">
        <name>pyridoxal 5'-phosphate</name>
        <dbReference type="ChEBI" id="CHEBI:597326"/>
    </cofactor>
</comment>
<evidence type="ECO:0000256" key="5">
    <source>
        <dbReference type="ARBA" id="ARBA00022679"/>
    </source>
</evidence>
<feature type="region of interest" description="Disordered" evidence="18">
    <location>
        <begin position="857"/>
        <end position="879"/>
    </location>
</feature>
<evidence type="ECO:0000256" key="15">
    <source>
        <dbReference type="ARBA" id="ARBA00047517"/>
    </source>
</evidence>
<dbReference type="EMBL" id="KN832988">
    <property type="protein sequence ID" value="KIM84293.1"/>
    <property type="molecule type" value="Genomic_DNA"/>
</dbReference>
<comment type="catalytic activity">
    <reaction evidence="16">
        <text>an S-substituted L-cysteine + H2O = a thiol + pyruvate + NH4(+)</text>
        <dbReference type="Rhea" id="RHEA:18121"/>
        <dbReference type="ChEBI" id="CHEBI:15361"/>
        <dbReference type="ChEBI" id="CHEBI:15377"/>
        <dbReference type="ChEBI" id="CHEBI:28938"/>
        <dbReference type="ChEBI" id="CHEBI:29256"/>
        <dbReference type="ChEBI" id="CHEBI:58717"/>
        <dbReference type="EC" id="4.4.1.13"/>
    </reaction>
</comment>
<sequence length="913" mass="98436">MAPVIDPKVTHHDLPTPEPESPLRPRQPYRFSTLCATVENPYQKDQYGSSSVPIYQTATFKGISGEYDYSRSGNPTRSHLEHHIAKISSAQHAFAVSSGMAALDVILRMLKPGDEVIAGDDLYGGTNRLLTYLKVHGGVTVHHVNTTDPTSLHPYIKAGKTAMVLLESPTNPLLKIVDIATISADIKERAPDAVIVVDNTMMSPYLQRPLEHGADVVYDSATKYLSGHHDLMAGVITCNRDDLAKQMAFVINSVGNALTPFDSFLLLRGTKTLAVRMDRQQSSAMSVATMLDGLGFKVHYPGLPNHPDRAIHERIADGPGAVLSFTTGDKAMSERIVGATRLWAISVSFGCVNSLISMPCVMSHASIDPAVRAERGLPEDLIRLCVGIEDPVDLLDDLERALLEAGAITLAADEHQRYVRASVAHEGHVISRAVEKLAFNDNASLGISQQRSKEDREWFISAPGKVILFGEHAVVHGVTAIAASVDLRCYGLASPRHDGKLSVRFADIDNFSHEWKLDDLPWDAVTPVGMGNEHPEGLDEQLVNAISSRALPPSIEGQPKAKVAAVAFLYLYMILAHGGERPSFNFTSRSTLPISAGLGSSASFSACAATTILLLHQRISVPPLPLPTRLPHEGDPGHIHISHQGRRAIAPKVAEEVNRWAFVAEKILHGNPSGVDNSVSVFGGALAYTKAGFGKKSGMDPIQGFKSLRFLLTNSKVPRDTKKLVAGVGDRKREEPELINGLLNSIQSISDEARRCLADPELSREQLLNAISALIEENHAHLVTMGVSHPSLEAIKAKTKSTPYCLSTKLTGAGGGGYFKETILQDLIAALSTDNFDAYVTSVGGSGLGILSPYGQHAQPGSVPVTPPETPNSNSKEIDVDSTGLEALRACFETKTNGELAGWAEELGRWLFV</sequence>
<dbReference type="Pfam" id="PF01053">
    <property type="entry name" value="Cys_Met_Meta_PP"/>
    <property type="match status" value="1"/>
</dbReference>
<dbReference type="CDD" id="cd00614">
    <property type="entry name" value="CGS_like"/>
    <property type="match status" value="1"/>
</dbReference>
<evidence type="ECO:0000256" key="10">
    <source>
        <dbReference type="ARBA" id="ARBA00023167"/>
    </source>
</evidence>
<comment type="similarity">
    <text evidence="2">Belongs to the trans-sulfuration enzymes family.</text>
</comment>
<keyword evidence="4" id="KW-0028">Amino-acid biosynthesis</keyword>
<evidence type="ECO:0000256" key="18">
    <source>
        <dbReference type="SAM" id="MobiDB-lite"/>
    </source>
</evidence>
<dbReference type="InterPro" id="IPR036554">
    <property type="entry name" value="GHMP_kinase_C_sf"/>
</dbReference>
<dbReference type="GO" id="GO:0004496">
    <property type="term" value="F:mevalonate kinase activity"/>
    <property type="evidence" value="ECO:0007669"/>
    <property type="project" value="UniProtKB-EC"/>
</dbReference>
<keyword evidence="10" id="KW-0486">Methionine biosynthesis</keyword>
<dbReference type="InterPro" id="IPR054542">
    <property type="entry name" value="Cys_met_metab_PP"/>
</dbReference>
<evidence type="ECO:0000256" key="9">
    <source>
        <dbReference type="ARBA" id="ARBA00022898"/>
    </source>
</evidence>
<evidence type="ECO:0000256" key="12">
    <source>
        <dbReference type="ARBA" id="ARBA00029310"/>
    </source>
</evidence>
<evidence type="ECO:0000313" key="20">
    <source>
        <dbReference type="Proteomes" id="UP000054166"/>
    </source>
</evidence>
<dbReference type="InterPro" id="IPR006238">
    <property type="entry name" value="Cys_b_lyase_euk"/>
</dbReference>
<evidence type="ECO:0000256" key="16">
    <source>
        <dbReference type="ARBA" id="ARBA00047625"/>
    </source>
</evidence>
<dbReference type="Gene3D" id="3.30.230.10">
    <property type="match status" value="1"/>
</dbReference>
<dbReference type="GO" id="GO:0019346">
    <property type="term" value="P:transsulfuration"/>
    <property type="evidence" value="ECO:0007669"/>
    <property type="project" value="InterPro"/>
</dbReference>
<reference evidence="19 20" key="1">
    <citation type="submission" date="2014-04" db="EMBL/GenBank/DDBJ databases">
        <authorList>
            <consortium name="DOE Joint Genome Institute"/>
            <person name="Kuo A."/>
            <person name="Tarkka M."/>
            <person name="Buscot F."/>
            <person name="Kohler A."/>
            <person name="Nagy L.G."/>
            <person name="Floudas D."/>
            <person name="Copeland A."/>
            <person name="Barry K.W."/>
            <person name="Cichocki N."/>
            <person name="Veneault-Fourrey C."/>
            <person name="LaButti K."/>
            <person name="Lindquist E.A."/>
            <person name="Lipzen A."/>
            <person name="Lundell T."/>
            <person name="Morin E."/>
            <person name="Murat C."/>
            <person name="Sun H."/>
            <person name="Tunlid A."/>
            <person name="Henrissat B."/>
            <person name="Grigoriev I.V."/>
            <person name="Hibbett D.S."/>
            <person name="Martin F."/>
            <person name="Nordberg H.P."/>
            <person name="Cantor M.N."/>
            <person name="Hua S.X."/>
        </authorList>
    </citation>
    <scope>NUCLEOTIDE SEQUENCE [LARGE SCALE GENOMIC DNA]</scope>
    <source>
        <strain evidence="19 20">F 1598</strain>
    </source>
</reference>
<dbReference type="PROSITE" id="PS00868">
    <property type="entry name" value="CYS_MET_METAB_PP"/>
    <property type="match status" value="1"/>
</dbReference>
<dbReference type="PRINTS" id="PR00959">
    <property type="entry name" value="MEVGALKINASE"/>
</dbReference>
<dbReference type="GO" id="GO:0030170">
    <property type="term" value="F:pyridoxal phosphate binding"/>
    <property type="evidence" value="ECO:0007669"/>
    <property type="project" value="InterPro"/>
</dbReference>
<dbReference type="GO" id="GO:0005737">
    <property type="term" value="C:cytoplasm"/>
    <property type="evidence" value="ECO:0007669"/>
    <property type="project" value="InterPro"/>
</dbReference>
<evidence type="ECO:0000256" key="6">
    <source>
        <dbReference type="ARBA" id="ARBA00022741"/>
    </source>
</evidence>
<dbReference type="InterPro" id="IPR015421">
    <property type="entry name" value="PyrdxlP-dep_Trfase_major"/>
</dbReference>
<evidence type="ECO:0000256" key="13">
    <source>
        <dbReference type="ARBA" id="ARBA00046315"/>
    </source>
</evidence>
<keyword evidence="6" id="KW-0547">Nucleotide-binding</keyword>
<name>A0A0C3BD98_PILCF</name>
<keyword evidence="5" id="KW-0808">Transferase</keyword>
<evidence type="ECO:0000313" key="19">
    <source>
        <dbReference type="EMBL" id="KIM84293.1"/>
    </source>
</evidence>
<keyword evidence="20" id="KW-1185">Reference proteome</keyword>
<dbReference type="InterPro" id="IPR015424">
    <property type="entry name" value="PyrdxlP-dep_Trfase"/>
</dbReference>
<evidence type="ECO:0000256" key="17">
    <source>
        <dbReference type="ARBA" id="ARBA00072331"/>
    </source>
</evidence>
<dbReference type="NCBIfam" id="TIGR01329">
    <property type="entry name" value="cysta_beta_ly_E"/>
    <property type="match status" value="1"/>
</dbReference>
<reference evidence="20" key="2">
    <citation type="submission" date="2015-01" db="EMBL/GenBank/DDBJ databases">
        <title>Evolutionary Origins and Diversification of the Mycorrhizal Mutualists.</title>
        <authorList>
            <consortium name="DOE Joint Genome Institute"/>
            <consortium name="Mycorrhizal Genomics Consortium"/>
            <person name="Kohler A."/>
            <person name="Kuo A."/>
            <person name="Nagy L.G."/>
            <person name="Floudas D."/>
            <person name="Copeland A."/>
            <person name="Barry K.W."/>
            <person name="Cichocki N."/>
            <person name="Veneault-Fourrey C."/>
            <person name="LaButti K."/>
            <person name="Lindquist E.A."/>
            <person name="Lipzen A."/>
            <person name="Lundell T."/>
            <person name="Morin E."/>
            <person name="Murat C."/>
            <person name="Riley R."/>
            <person name="Ohm R."/>
            <person name="Sun H."/>
            <person name="Tunlid A."/>
            <person name="Henrissat B."/>
            <person name="Grigoriev I.V."/>
            <person name="Hibbett D.S."/>
            <person name="Martin F."/>
        </authorList>
    </citation>
    <scope>NUCLEOTIDE SEQUENCE [LARGE SCALE GENOMIC DNA]</scope>
    <source>
        <strain evidence="20">F 1598</strain>
    </source>
</reference>
<evidence type="ECO:0000256" key="14">
    <source>
        <dbReference type="ARBA" id="ARBA00047213"/>
    </source>
</evidence>
<protein>
    <recommendedName>
        <fullName evidence="17">Cystathionine beta-lyase</fullName>
        <ecNumber evidence="3">4.4.1.13</ecNumber>
    </recommendedName>
    <alternativeName>
        <fullName evidence="14">Cysteine-S-conjugate beta-lyase</fullName>
    </alternativeName>
</protein>
<dbReference type="Gene3D" id="3.90.1150.10">
    <property type="entry name" value="Aspartate Aminotransferase, domain 1"/>
    <property type="match status" value="1"/>
</dbReference>
<dbReference type="Gene3D" id="3.30.70.890">
    <property type="entry name" value="GHMP kinase, C-terminal domain"/>
    <property type="match status" value="1"/>
</dbReference>
<keyword evidence="9" id="KW-0663">Pyridoxal phosphate</keyword>
<dbReference type="SUPFAM" id="SSF54211">
    <property type="entry name" value="Ribosomal protein S5 domain 2-like"/>
    <property type="match status" value="1"/>
</dbReference>
<dbReference type="SUPFAM" id="SSF55060">
    <property type="entry name" value="GHMP Kinase, C-terminal domain"/>
    <property type="match status" value="1"/>
</dbReference>
<evidence type="ECO:0000256" key="2">
    <source>
        <dbReference type="ARBA" id="ARBA00009077"/>
    </source>
</evidence>
<dbReference type="NCBIfam" id="TIGR00549">
    <property type="entry name" value="mevalon_kin"/>
    <property type="match status" value="1"/>
</dbReference>
<dbReference type="STRING" id="765440.A0A0C3BD98"/>
<dbReference type="InterPro" id="IPR006205">
    <property type="entry name" value="Mev_gal_kin"/>
</dbReference>
<evidence type="ECO:0000256" key="1">
    <source>
        <dbReference type="ARBA" id="ARBA00001933"/>
    </source>
</evidence>
<dbReference type="GO" id="GO:0047804">
    <property type="term" value="F:cysteine-S-conjugate beta-lyase activity"/>
    <property type="evidence" value="ECO:0007669"/>
    <property type="project" value="UniProtKB-EC"/>
</dbReference>
<comment type="pathway">
    <text evidence="13">Amino-acid biosynthesis; L-methionine biosynthesis via de novo pathway; L-homocysteine from L-cystathionine: step 1/1.</text>
</comment>
<dbReference type="InterPro" id="IPR000277">
    <property type="entry name" value="Cys/Met-Metab_PyrdxlP-dep_enz"/>
</dbReference>
<keyword evidence="7" id="KW-0418">Kinase</keyword>
<dbReference type="GO" id="GO:0071266">
    <property type="term" value="P:'de novo' L-methionine biosynthetic process"/>
    <property type="evidence" value="ECO:0007669"/>
    <property type="project" value="InterPro"/>
</dbReference>
<dbReference type="SUPFAM" id="SSF53383">
    <property type="entry name" value="PLP-dependent transferases"/>
    <property type="match status" value="1"/>
</dbReference>
<evidence type="ECO:0000256" key="7">
    <source>
        <dbReference type="ARBA" id="ARBA00022777"/>
    </source>
</evidence>
<accession>A0A0C3BD98</accession>
<dbReference type="UniPathway" id="UPA00057">
    <property type="reaction ID" value="UER00098"/>
</dbReference>
<organism evidence="19 20">
    <name type="scientific">Piloderma croceum (strain F 1598)</name>
    <dbReference type="NCBI Taxonomy" id="765440"/>
    <lineage>
        <taxon>Eukaryota</taxon>
        <taxon>Fungi</taxon>
        <taxon>Dikarya</taxon>
        <taxon>Basidiomycota</taxon>
        <taxon>Agaricomycotina</taxon>
        <taxon>Agaricomycetes</taxon>
        <taxon>Agaricomycetidae</taxon>
        <taxon>Atheliales</taxon>
        <taxon>Atheliaceae</taxon>
        <taxon>Piloderma</taxon>
    </lineage>
</organism>
<comment type="catalytic activity">
    <reaction evidence="15">
        <text>L,L-cystathionine + H2O = L-homocysteine + pyruvate + NH4(+)</text>
        <dbReference type="Rhea" id="RHEA:13965"/>
        <dbReference type="ChEBI" id="CHEBI:15361"/>
        <dbReference type="ChEBI" id="CHEBI:15377"/>
        <dbReference type="ChEBI" id="CHEBI:28938"/>
        <dbReference type="ChEBI" id="CHEBI:58161"/>
        <dbReference type="ChEBI" id="CHEBI:58199"/>
    </reaction>
</comment>
<dbReference type="GO" id="GO:0005524">
    <property type="term" value="F:ATP binding"/>
    <property type="evidence" value="ECO:0007669"/>
    <property type="project" value="UniProtKB-KW"/>
</dbReference>
<dbReference type="PANTHER" id="PTHR11808">
    <property type="entry name" value="TRANS-SULFURATION ENZYME FAMILY MEMBER"/>
    <property type="match status" value="1"/>
</dbReference>
<dbReference type="InterPro" id="IPR020568">
    <property type="entry name" value="Ribosomal_Su5_D2-typ_SF"/>
</dbReference>
<gene>
    <name evidence="19" type="ORF">PILCRDRAFT_6551</name>
</gene>
<dbReference type="EC" id="4.4.1.13" evidence="3"/>
<dbReference type="InterPro" id="IPR006203">
    <property type="entry name" value="GHMP_knse_ATP-bd_CS"/>
</dbReference>
<dbReference type="AlphaFoldDB" id="A0A0C3BD98"/>
<dbReference type="InterPro" id="IPR014721">
    <property type="entry name" value="Ribsml_uS5_D2-typ_fold_subgr"/>
</dbReference>
<evidence type="ECO:0000256" key="8">
    <source>
        <dbReference type="ARBA" id="ARBA00022840"/>
    </source>
</evidence>
<evidence type="ECO:0000256" key="11">
    <source>
        <dbReference type="ARBA" id="ARBA00023239"/>
    </source>
</evidence>
<dbReference type="FunFam" id="3.90.1150.10:FF:000013">
    <property type="entry name" value="Cystathionine beta-lyase"/>
    <property type="match status" value="1"/>
</dbReference>
<dbReference type="OrthoDB" id="2545919at2759"/>
<dbReference type="GO" id="GO:0019287">
    <property type="term" value="P:isopentenyl diphosphate biosynthetic process, mevalonate pathway"/>
    <property type="evidence" value="ECO:0007669"/>
    <property type="project" value="UniProtKB-UniPathway"/>
</dbReference>
<comment type="catalytic activity">
    <reaction evidence="12">
        <text>(R)-mevalonate + ATP = (R)-5-phosphomevalonate + ADP + H(+)</text>
        <dbReference type="Rhea" id="RHEA:17065"/>
        <dbReference type="ChEBI" id="CHEBI:15378"/>
        <dbReference type="ChEBI" id="CHEBI:30616"/>
        <dbReference type="ChEBI" id="CHEBI:36464"/>
        <dbReference type="ChEBI" id="CHEBI:58146"/>
        <dbReference type="ChEBI" id="CHEBI:456216"/>
        <dbReference type="EC" id="2.7.1.36"/>
    </reaction>
    <physiologicalReaction direction="left-to-right" evidence="12">
        <dbReference type="Rhea" id="RHEA:17066"/>
    </physiologicalReaction>
</comment>
<evidence type="ECO:0000256" key="4">
    <source>
        <dbReference type="ARBA" id="ARBA00022605"/>
    </source>
</evidence>
<dbReference type="FunFam" id="3.40.640.10:FF:000009">
    <property type="entry name" value="Cystathionine gamma-synthase homolog"/>
    <property type="match status" value="1"/>
</dbReference>
<feature type="region of interest" description="Disordered" evidence="18">
    <location>
        <begin position="1"/>
        <end position="27"/>
    </location>
</feature>
<dbReference type="PANTHER" id="PTHR11808:SF50">
    <property type="entry name" value="CYSTATHIONINE BETA-LYASE"/>
    <property type="match status" value="1"/>
</dbReference>
<dbReference type="InParanoid" id="A0A0C3BD98"/>
<dbReference type="InterPro" id="IPR015422">
    <property type="entry name" value="PyrdxlP-dep_Trfase_small"/>
</dbReference>